<dbReference type="PANTHER" id="PTHR30435">
    <property type="entry name" value="FLAGELLAR PROTEIN"/>
    <property type="match status" value="1"/>
</dbReference>
<dbReference type="InterPro" id="IPR037925">
    <property type="entry name" value="FlgE/F/G-like"/>
</dbReference>
<evidence type="ECO:0000256" key="1">
    <source>
        <dbReference type="ARBA" id="ARBA00009677"/>
    </source>
</evidence>
<name>A0A645BF21_9ZZZZ</name>
<dbReference type="GO" id="GO:0009288">
    <property type="term" value="C:bacterial-type flagellum"/>
    <property type="evidence" value="ECO:0007669"/>
    <property type="project" value="TreeGrafter"/>
</dbReference>
<dbReference type="Pfam" id="PF06429">
    <property type="entry name" value="Flg_bbr_C"/>
    <property type="match status" value="1"/>
</dbReference>
<dbReference type="Pfam" id="PF22692">
    <property type="entry name" value="LlgE_F_G_D1"/>
    <property type="match status" value="1"/>
</dbReference>
<dbReference type="NCBIfam" id="TIGR03506">
    <property type="entry name" value="FlgEFG_subfam"/>
    <property type="match status" value="1"/>
</dbReference>
<feature type="domain" description="Flagellar basal-body/hook protein C-terminal" evidence="3">
    <location>
        <begin position="215"/>
        <end position="259"/>
    </location>
</feature>
<sequence>MYTLLYTNRSSMSAQQNKLDAISNNIANVNTVGYKKINVQFQDLYNNSLQRLGYPTSDGAKNLYAGSGVKSTIALRQFSQGGFNETGRPTDLAIDGRGFFKLYKQDGSEAYTRNGNFKVDAEGNLVDNNGYKLSIVNDLGEEINDNGNLKLSAGNYTFDKDGNLLVKNGEEFQKAGEIRTYDSIGGAGLLSVGESLFTPREGVNMAEVEDRNILQGYLENSNVDVGQEMTDMILTQRAFQLSSTGLKTVDEMWHMINSLR</sequence>
<dbReference type="SUPFAM" id="SSF117143">
    <property type="entry name" value="Flagellar hook protein flgE"/>
    <property type="match status" value="1"/>
</dbReference>
<evidence type="ECO:0000259" key="4">
    <source>
        <dbReference type="Pfam" id="PF22692"/>
    </source>
</evidence>
<protein>
    <submittedName>
        <fullName evidence="5">Flagellar basal-body rod protein FlgG</fullName>
    </submittedName>
</protein>
<organism evidence="5">
    <name type="scientific">bioreactor metagenome</name>
    <dbReference type="NCBI Taxonomy" id="1076179"/>
    <lineage>
        <taxon>unclassified sequences</taxon>
        <taxon>metagenomes</taxon>
        <taxon>ecological metagenomes</taxon>
    </lineage>
</organism>
<dbReference type="InterPro" id="IPR001444">
    <property type="entry name" value="Flag_bb_rod_N"/>
</dbReference>
<reference evidence="5" key="1">
    <citation type="submission" date="2019-08" db="EMBL/GenBank/DDBJ databases">
        <authorList>
            <person name="Kucharzyk K."/>
            <person name="Murdoch R.W."/>
            <person name="Higgins S."/>
            <person name="Loffler F."/>
        </authorList>
    </citation>
    <scope>NUCLEOTIDE SEQUENCE</scope>
</reference>
<feature type="domain" description="Flagellar hook protein FlgE/F/G-like D1" evidence="4">
    <location>
        <begin position="93"/>
        <end position="134"/>
    </location>
</feature>
<comment type="caution">
    <text evidence="5">The sequence shown here is derived from an EMBL/GenBank/DDBJ whole genome shotgun (WGS) entry which is preliminary data.</text>
</comment>
<feature type="domain" description="Flagellar basal body rod protein N-terminal" evidence="2">
    <location>
        <begin position="5"/>
        <end position="35"/>
    </location>
</feature>
<proteinExistence type="inferred from homology"/>
<evidence type="ECO:0000313" key="5">
    <source>
        <dbReference type="EMBL" id="MPM64055.1"/>
    </source>
</evidence>
<dbReference type="InterPro" id="IPR010930">
    <property type="entry name" value="Flg_bb/hook_C_dom"/>
</dbReference>
<comment type="similarity">
    <text evidence="1">Belongs to the flagella basal body rod proteins family.</text>
</comment>
<keyword evidence="5" id="KW-0282">Flagellum</keyword>
<keyword evidence="5" id="KW-0966">Cell projection</keyword>
<dbReference type="InterPro" id="IPR020013">
    <property type="entry name" value="Flagellar_FlgE/F/G"/>
</dbReference>
<dbReference type="AlphaFoldDB" id="A0A645BF21"/>
<evidence type="ECO:0000259" key="2">
    <source>
        <dbReference type="Pfam" id="PF00460"/>
    </source>
</evidence>
<dbReference type="PANTHER" id="PTHR30435:SF19">
    <property type="entry name" value="FLAGELLAR BASAL-BODY ROD PROTEIN FLGG"/>
    <property type="match status" value="1"/>
</dbReference>
<accession>A0A645BF21</accession>
<dbReference type="EMBL" id="VSSQ01019749">
    <property type="protein sequence ID" value="MPM64055.1"/>
    <property type="molecule type" value="Genomic_DNA"/>
</dbReference>
<dbReference type="InterPro" id="IPR053967">
    <property type="entry name" value="LlgE_F_G-like_D1"/>
</dbReference>
<evidence type="ECO:0000259" key="3">
    <source>
        <dbReference type="Pfam" id="PF06429"/>
    </source>
</evidence>
<dbReference type="GO" id="GO:0071978">
    <property type="term" value="P:bacterial-type flagellum-dependent swarming motility"/>
    <property type="evidence" value="ECO:0007669"/>
    <property type="project" value="TreeGrafter"/>
</dbReference>
<dbReference type="Pfam" id="PF00460">
    <property type="entry name" value="Flg_bb_rod"/>
    <property type="match status" value="1"/>
</dbReference>
<gene>
    <name evidence="5" type="primary">flgG_33</name>
    <name evidence="5" type="ORF">SDC9_110941</name>
</gene>
<keyword evidence="5" id="KW-0969">Cilium</keyword>